<keyword evidence="3 6" id="KW-0812">Transmembrane</keyword>
<sequence length="157" mass="18198">MYKYFKEIYKKFTQDCMRLLLQFTPRFFLNILGQKWFKEVLIYGVIGVINTIIGVGLCLLLTFLGCMPEIANTIGNIVGMLNSYILNRKFTFQSSNSHKQDFLRFVVAIGVAYSINICVLVIAYRILHYNVYLCQILAAIAYTMSSFSIIKLWVFKK</sequence>
<evidence type="ECO:0000256" key="1">
    <source>
        <dbReference type="ARBA" id="ARBA00004141"/>
    </source>
</evidence>
<dbReference type="PANTHER" id="PTHR38459">
    <property type="entry name" value="PROPHAGE BACTOPRENOL-LINKED GLUCOSE TRANSLOCASE HOMOLOG"/>
    <property type="match status" value="1"/>
</dbReference>
<proteinExistence type="inferred from homology"/>
<evidence type="ECO:0000256" key="2">
    <source>
        <dbReference type="ARBA" id="ARBA00009399"/>
    </source>
</evidence>
<dbReference type="InterPro" id="IPR007267">
    <property type="entry name" value="GtrA_DPMS_TM"/>
</dbReference>
<dbReference type="OrthoDB" id="9812049at2"/>
<keyword evidence="9" id="KW-1185">Reference proteome</keyword>
<feature type="transmembrane region" description="Helical" evidence="6">
    <location>
        <begin position="40"/>
        <end position="64"/>
    </location>
</feature>
<dbReference type="RefSeq" id="WP_104763200.1">
    <property type="nucleotide sequence ID" value="NZ_FZPM01000015.1"/>
</dbReference>
<dbReference type="Proteomes" id="UP000256424">
    <property type="component" value="Unassembled WGS sequence"/>
</dbReference>
<comment type="caution">
    <text evidence="8">The sequence shown here is derived from an EMBL/GenBank/DDBJ whole genome shotgun (WGS) entry which is preliminary data.</text>
</comment>
<gene>
    <name evidence="8" type="ORF">CQA66_07020</name>
</gene>
<evidence type="ECO:0000259" key="7">
    <source>
        <dbReference type="Pfam" id="PF04138"/>
    </source>
</evidence>
<dbReference type="AlphaFoldDB" id="A0A3D8J2P8"/>
<accession>A0A3D8J2P8</accession>
<comment type="subcellular location">
    <subcellularLocation>
        <location evidence="1">Membrane</location>
        <topology evidence="1">Multi-pass membrane protein</topology>
    </subcellularLocation>
</comment>
<evidence type="ECO:0000313" key="8">
    <source>
        <dbReference type="EMBL" id="RDU71041.1"/>
    </source>
</evidence>
<feature type="domain" description="GtrA/DPMS transmembrane" evidence="7">
    <location>
        <begin position="43"/>
        <end position="155"/>
    </location>
</feature>
<feature type="transmembrane region" description="Helical" evidence="6">
    <location>
        <begin position="102"/>
        <end position="124"/>
    </location>
</feature>
<evidence type="ECO:0000256" key="4">
    <source>
        <dbReference type="ARBA" id="ARBA00022989"/>
    </source>
</evidence>
<evidence type="ECO:0000256" key="6">
    <source>
        <dbReference type="SAM" id="Phobius"/>
    </source>
</evidence>
<dbReference type="GO" id="GO:0000271">
    <property type="term" value="P:polysaccharide biosynthetic process"/>
    <property type="evidence" value="ECO:0007669"/>
    <property type="project" value="InterPro"/>
</dbReference>
<dbReference type="PANTHER" id="PTHR38459:SF1">
    <property type="entry name" value="PROPHAGE BACTOPRENOL-LINKED GLUCOSE TRANSLOCASE HOMOLOG"/>
    <property type="match status" value="1"/>
</dbReference>
<dbReference type="EMBL" id="NXLW01000014">
    <property type="protein sequence ID" value="RDU71041.1"/>
    <property type="molecule type" value="Genomic_DNA"/>
</dbReference>
<evidence type="ECO:0000256" key="5">
    <source>
        <dbReference type="ARBA" id="ARBA00023136"/>
    </source>
</evidence>
<protein>
    <submittedName>
        <fullName evidence="8">GtrA family protein</fullName>
    </submittedName>
</protein>
<organism evidence="8 9">
    <name type="scientific">Helicobacter aurati</name>
    <dbReference type="NCBI Taxonomy" id="137778"/>
    <lineage>
        <taxon>Bacteria</taxon>
        <taxon>Pseudomonadati</taxon>
        <taxon>Campylobacterota</taxon>
        <taxon>Epsilonproteobacteria</taxon>
        <taxon>Campylobacterales</taxon>
        <taxon>Helicobacteraceae</taxon>
        <taxon>Helicobacter</taxon>
    </lineage>
</organism>
<comment type="similarity">
    <text evidence="2">Belongs to the GtrA family.</text>
</comment>
<dbReference type="InterPro" id="IPR051401">
    <property type="entry name" value="GtrA_CellWall_Glycosyl"/>
</dbReference>
<feature type="transmembrane region" description="Helical" evidence="6">
    <location>
        <begin position="130"/>
        <end position="154"/>
    </location>
</feature>
<dbReference type="Pfam" id="PF04138">
    <property type="entry name" value="GtrA_DPMS_TM"/>
    <property type="match status" value="1"/>
</dbReference>
<evidence type="ECO:0000256" key="3">
    <source>
        <dbReference type="ARBA" id="ARBA00022692"/>
    </source>
</evidence>
<name>A0A3D8J2P8_9HELI</name>
<reference evidence="8 9" key="1">
    <citation type="submission" date="2018-04" db="EMBL/GenBank/DDBJ databases">
        <title>Novel Campyloabacter and Helicobacter Species and Strains.</title>
        <authorList>
            <person name="Mannion A.J."/>
            <person name="Shen Z."/>
            <person name="Fox J.G."/>
        </authorList>
    </citation>
    <scope>NUCLEOTIDE SEQUENCE [LARGE SCALE GENOMIC DNA]</scope>
    <source>
        <strain evidence="8 9">MIT 97-5075</strain>
    </source>
</reference>
<keyword evidence="5 6" id="KW-0472">Membrane</keyword>
<dbReference type="GO" id="GO:0005886">
    <property type="term" value="C:plasma membrane"/>
    <property type="evidence" value="ECO:0007669"/>
    <property type="project" value="TreeGrafter"/>
</dbReference>
<evidence type="ECO:0000313" key="9">
    <source>
        <dbReference type="Proteomes" id="UP000256424"/>
    </source>
</evidence>
<keyword evidence="4 6" id="KW-1133">Transmembrane helix</keyword>